<dbReference type="EMBL" id="CAJPEX010000386">
    <property type="protein sequence ID" value="CAG0915424.1"/>
    <property type="molecule type" value="Genomic_DNA"/>
</dbReference>
<accession>A0A7R9BHN6</accession>
<name>A0A7R9BHN6_9CRUS</name>
<dbReference type="Proteomes" id="UP000678499">
    <property type="component" value="Unassembled WGS sequence"/>
</dbReference>
<evidence type="ECO:0000256" key="3">
    <source>
        <dbReference type="ARBA" id="ARBA00023015"/>
    </source>
</evidence>
<evidence type="ECO:0000256" key="7">
    <source>
        <dbReference type="SAM" id="MobiDB-lite"/>
    </source>
</evidence>
<dbReference type="GO" id="GO:0006357">
    <property type="term" value="P:regulation of transcription by RNA polymerase II"/>
    <property type="evidence" value="ECO:0007669"/>
    <property type="project" value="InterPro"/>
</dbReference>
<dbReference type="GO" id="GO:0016592">
    <property type="term" value="C:mediator complex"/>
    <property type="evidence" value="ECO:0007669"/>
    <property type="project" value="InterPro"/>
</dbReference>
<dbReference type="InterPro" id="IPR007018">
    <property type="entry name" value="Mediator_Med6"/>
</dbReference>
<evidence type="ECO:0000256" key="6">
    <source>
        <dbReference type="RuleBase" id="RU364143"/>
    </source>
</evidence>
<evidence type="ECO:0000313" key="9">
    <source>
        <dbReference type="Proteomes" id="UP000678499"/>
    </source>
</evidence>
<evidence type="ECO:0000256" key="5">
    <source>
        <dbReference type="ARBA" id="ARBA00023242"/>
    </source>
</evidence>
<dbReference type="Gene3D" id="3.10.450.580">
    <property type="entry name" value="Mediator complex, subunit Med6"/>
    <property type="match status" value="1"/>
</dbReference>
<dbReference type="GO" id="GO:0003712">
    <property type="term" value="F:transcription coregulator activity"/>
    <property type="evidence" value="ECO:0007669"/>
    <property type="project" value="InterPro"/>
</dbReference>
<keyword evidence="6" id="KW-0010">Activator</keyword>
<dbReference type="PANTHER" id="PTHR13104">
    <property type="entry name" value="MED-6-RELATED"/>
    <property type="match status" value="1"/>
</dbReference>
<evidence type="ECO:0000313" key="8">
    <source>
        <dbReference type="EMBL" id="CAD7275272.1"/>
    </source>
</evidence>
<protein>
    <recommendedName>
        <fullName evidence="6">Mediator of RNA polymerase II transcription subunit 6</fullName>
    </recommendedName>
    <alternativeName>
        <fullName evidence="6">Mediator complex subunit 6</fullName>
    </alternativeName>
</protein>
<reference evidence="8" key="1">
    <citation type="submission" date="2020-11" db="EMBL/GenBank/DDBJ databases">
        <authorList>
            <person name="Tran Van P."/>
        </authorList>
    </citation>
    <scope>NUCLEOTIDE SEQUENCE</scope>
</reference>
<dbReference type="AlphaFoldDB" id="A0A7R9BHN6"/>
<feature type="region of interest" description="Disordered" evidence="7">
    <location>
        <begin position="198"/>
        <end position="287"/>
    </location>
</feature>
<gene>
    <name evidence="6" type="primary">MED6</name>
    <name evidence="8" type="ORF">NMOB1V02_LOCUS3071</name>
</gene>
<comment type="similarity">
    <text evidence="2 6">Belongs to the Mediator complex subunit 6 family.</text>
</comment>
<comment type="subunit">
    <text evidence="6">Component of the Mediator complex.</text>
</comment>
<organism evidence="8">
    <name type="scientific">Notodromas monacha</name>
    <dbReference type="NCBI Taxonomy" id="399045"/>
    <lineage>
        <taxon>Eukaryota</taxon>
        <taxon>Metazoa</taxon>
        <taxon>Ecdysozoa</taxon>
        <taxon>Arthropoda</taxon>
        <taxon>Crustacea</taxon>
        <taxon>Oligostraca</taxon>
        <taxon>Ostracoda</taxon>
        <taxon>Podocopa</taxon>
        <taxon>Podocopida</taxon>
        <taxon>Cypridocopina</taxon>
        <taxon>Cypridoidea</taxon>
        <taxon>Cyprididae</taxon>
        <taxon>Notodromas</taxon>
    </lineage>
</organism>
<feature type="compositionally biased region" description="Pro residues" evidence="7">
    <location>
        <begin position="201"/>
        <end position="210"/>
    </location>
</feature>
<evidence type="ECO:0000256" key="4">
    <source>
        <dbReference type="ARBA" id="ARBA00023163"/>
    </source>
</evidence>
<comment type="subcellular location">
    <subcellularLocation>
        <location evidence="1 6">Nucleus</location>
    </subcellularLocation>
</comment>
<evidence type="ECO:0000256" key="2">
    <source>
        <dbReference type="ARBA" id="ARBA00007526"/>
    </source>
</evidence>
<proteinExistence type="inferred from homology"/>
<feature type="compositionally biased region" description="Polar residues" evidence="7">
    <location>
        <begin position="223"/>
        <end position="233"/>
    </location>
</feature>
<keyword evidence="3 6" id="KW-0805">Transcription regulation</keyword>
<dbReference type="EMBL" id="OA882423">
    <property type="protein sequence ID" value="CAD7275272.1"/>
    <property type="molecule type" value="Genomic_DNA"/>
</dbReference>
<feature type="compositionally biased region" description="Polar residues" evidence="7">
    <location>
        <begin position="242"/>
        <end position="251"/>
    </location>
</feature>
<sequence length="287" mass="31862">MMRGMGMGMGIGAPKPISSNLLGTLWHNSVLAPQLSALNVLDYFANHTNPFYDRTCNNEIIKMQRLSLEHLSGMTGVEYVVLHTQEPILYIIRKQNRTAPNQVTPLNDYYIIAGQVYQAPDLGSIINSRVVNIIHHLESALDETMTYSRFHPSRGYWWEFPSQDSSGKKTVQKKPEDGSSAFQRMRVDKLLNDWAQMFPPKIRPPIPPNVATPMSEASGKQEGVTNGPQNLAASSGGAKPTVNDNSSTNASAELGGMRPVEDIKEEKGIRSHPPPEKKRRLDQTLPS</sequence>
<keyword evidence="5 6" id="KW-0539">Nucleus</keyword>
<dbReference type="OrthoDB" id="344220at2759"/>
<comment type="function">
    <text evidence="6">Component of the Mediator complex, a coactivator involved in the regulated transcription of nearly all RNA polymerase II-dependent genes. Mediator functions as a bridge to convey information from gene-specific regulatory proteins to the basal RNA polymerase II transcription machinery. Mediator is recruited to promoters by direct interactions with regulatory proteins and serves as a scaffold for the assembly of a functional preinitiation complex with RNA polymerase II and the general transcription factors.</text>
</comment>
<dbReference type="Pfam" id="PF04934">
    <property type="entry name" value="Med6"/>
    <property type="match status" value="1"/>
</dbReference>
<keyword evidence="9" id="KW-1185">Reference proteome</keyword>
<evidence type="ECO:0000256" key="1">
    <source>
        <dbReference type="ARBA" id="ARBA00004123"/>
    </source>
</evidence>
<dbReference type="InterPro" id="IPR038566">
    <property type="entry name" value="Mediator_Med6_sf"/>
</dbReference>
<feature type="region of interest" description="Disordered" evidence="7">
    <location>
        <begin position="161"/>
        <end position="181"/>
    </location>
</feature>
<keyword evidence="4 6" id="KW-0804">Transcription</keyword>
<feature type="compositionally biased region" description="Basic and acidic residues" evidence="7">
    <location>
        <begin position="259"/>
        <end position="287"/>
    </location>
</feature>